<sequence>MKHKDYLLSAVLFGFMGYLWVLFTNHVFHISDQISFGTFASIILFIIGFLLFGSIIKRLSPLNHFKLNHPVNLVGFASLLIVVAINLTAFQSF</sequence>
<dbReference type="EMBL" id="JAHQCR010000034">
    <property type="protein sequence ID" value="MBU9721355.1"/>
    <property type="molecule type" value="Genomic_DNA"/>
</dbReference>
<gene>
    <name evidence="2" type="ORF">KS407_07830</name>
</gene>
<evidence type="ECO:0000256" key="1">
    <source>
        <dbReference type="SAM" id="Phobius"/>
    </source>
</evidence>
<protein>
    <submittedName>
        <fullName evidence="2">Uncharacterized protein</fullName>
    </submittedName>
</protein>
<proteinExistence type="predicted"/>
<evidence type="ECO:0000313" key="2">
    <source>
        <dbReference type="EMBL" id="MBU9721355.1"/>
    </source>
</evidence>
<keyword evidence="1" id="KW-1133">Transmembrane helix</keyword>
<keyword evidence="1" id="KW-0812">Transmembrane</keyword>
<name>A0ABS6JS18_9BACI</name>
<keyword evidence="3" id="KW-1185">Reference proteome</keyword>
<accession>A0ABS6JS18</accession>
<evidence type="ECO:0000313" key="3">
    <source>
        <dbReference type="Proteomes" id="UP000790580"/>
    </source>
</evidence>
<keyword evidence="1" id="KW-0472">Membrane</keyword>
<feature type="transmembrane region" description="Helical" evidence="1">
    <location>
        <begin position="34"/>
        <end position="52"/>
    </location>
</feature>
<dbReference type="Proteomes" id="UP000790580">
    <property type="component" value="Unassembled WGS sequence"/>
</dbReference>
<comment type="caution">
    <text evidence="2">The sequence shown here is derived from an EMBL/GenBank/DDBJ whole genome shotgun (WGS) entry which is preliminary data.</text>
</comment>
<feature type="transmembrane region" description="Helical" evidence="1">
    <location>
        <begin position="7"/>
        <end position="28"/>
    </location>
</feature>
<reference evidence="2 3" key="1">
    <citation type="submission" date="2021-06" db="EMBL/GenBank/DDBJ databases">
        <title>Bacillus sp. RD4P76, an endophyte from a halophyte.</title>
        <authorList>
            <person name="Sun J.-Q."/>
        </authorList>
    </citation>
    <scope>NUCLEOTIDE SEQUENCE [LARGE SCALE GENOMIC DNA]</scope>
    <source>
        <strain evidence="2 3">JCM 17098</strain>
    </source>
</reference>
<organism evidence="2 3">
    <name type="scientific">Evansella alkalicola</name>
    <dbReference type="NCBI Taxonomy" id="745819"/>
    <lineage>
        <taxon>Bacteria</taxon>
        <taxon>Bacillati</taxon>
        <taxon>Bacillota</taxon>
        <taxon>Bacilli</taxon>
        <taxon>Bacillales</taxon>
        <taxon>Bacillaceae</taxon>
        <taxon>Evansella</taxon>
    </lineage>
</organism>
<dbReference type="RefSeq" id="WP_088075485.1">
    <property type="nucleotide sequence ID" value="NZ_JAHQCR010000034.1"/>
</dbReference>
<feature type="transmembrane region" description="Helical" evidence="1">
    <location>
        <begin position="73"/>
        <end position="90"/>
    </location>
</feature>